<evidence type="ECO:0000313" key="6">
    <source>
        <dbReference type="Proteomes" id="UP000248714"/>
    </source>
</evidence>
<dbReference type="Gene3D" id="1.10.150.130">
    <property type="match status" value="1"/>
</dbReference>
<proteinExistence type="inferred from homology"/>
<evidence type="ECO:0000256" key="2">
    <source>
        <dbReference type="ARBA" id="ARBA00023125"/>
    </source>
</evidence>
<organism evidence="5 6">
    <name type="scientific">Lentzea atacamensis</name>
    <dbReference type="NCBI Taxonomy" id="531938"/>
    <lineage>
        <taxon>Bacteria</taxon>
        <taxon>Bacillati</taxon>
        <taxon>Actinomycetota</taxon>
        <taxon>Actinomycetes</taxon>
        <taxon>Pseudonocardiales</taxon>
        <taxon>Pseudonocardiaceae</taxon>
        <taxon>Lentzea</taxon>
    </lineage>
</organism>
<evidence type="ECO:0000256" key="3">
    <source>
        <dbReference type="ARBA" id="ARBA00023172"/>
    </source>
</evidence>
<name>A0ABX9ECW4_9PSEU</name>
<keyword evidence="6" id="KW-1185">Reference proteome</keyword>
<evidence type="ECO:0000313" key="5">
    <source>
        <dbReference type="EMBL" id="RAS68477.1"/>
    </source>
</evidence>
<dbReference type="InterPro" id="IPR002104">
    <property type="entry name" value="Integrase_catalytic"/>
</dbReference>
<dbReference type="InterPro" id="IPR011010">
    <property type="entry name" value="DNA_brk_join_enz"/>
</dbReference>
<dbReference type="Proteomes" id="UP000248714">
    <property type="component" value="Unassembled WGS sequence"/>
</dbReference>
<feature type="domain" description="Tyr recombinase" evidence="4">
    <location>
        <begin position="205"/>
        <end position="419"/>
    </location>
</feature>
<evidence type="ECO:0000256" key="1">
    <source>
        <dbReference type="ARBA" id="ARBA00008857"/>
    </source>
</evidence>
<evidence type="ECO:0000259" key="4">
    <source>
        <dbReference type="PROSITE" id="PS51898"/>
    </source>
</evidence>
<dbReference type="PANTHER" id="PTHR30349:SF64">
    <property type="entry name" value="PROPHAGE INTEGRASE INTD-RELATED"/>
    <property type="match status" value="1"/>
</dbReference>
<dbReference type="InterPro" id="IPR050090">
    <property type="entry name" value="Tyrosine_recombinase_XerCD"/>
</dbReference>
<dbReference type="Gene3D" id="1.10.443.10">
    <property type="entry name" value="Intergrase catalytic core"/>
    <property type="match status" value="1"/>
</dbReference>
<sequence>MGRKKLVKDLTGIRKRGNTYQVRVYGLGQDKVTGKDIVLSGQAPTEDEAIELRDSFRAQIATKKTSRSNAKFGEVLDEWLSGHDIEETTLSGYKMYVRRYLRPAFGDVTLTRLLQLGPKAFEDFATDVKRCRRRCKPRMKLIDHRTERDHNCDDRCKPHSCKPLGPSSIRQIHAVMSGALNAAVRWNWIAFNPVDAAKKPRAPRPNPDPPTPEQAALLVNKAWEEDEQWGTLVWLTMVTGLRRGELLALRLPRVVFDHAKPDPHNCETEGCRAVVEARTNIVIRDGKLIEKETKSHQIRRISVDPTTTDLLATWIERVRARCEAAGVPVTNETFLFSYAAGHDRHADPDGVTHRYSRMAAGLDLKTHLHELRHYSATELLTAGVDLRTVAGRLGHGGGGATTLRVYAAWVPSADKQAADLLASRMPSRPRRDGQ</sequence>
<dbReference type="PANTHER" id="PTHR30349">
    <property type="entry name" value="PHAGE INTEGRASE-RELATED"/>
    <property type="match status" value="1"/>
</dbReference>
<dbReference type="InterPro" id="IPR013762">
    <property type="entry name" value="Integrase-like_cat_sf"/>
</dbReference>
<dbReference type="InterPro" id="IPR010998">
    <property type="entry name" value="Integrase_recombinase_N"/>
</dbReference>
<accession>A0ABX9ECW4</accession>
<comment type="similarity">
    <text evidence="1">Belongs to the 'phage' integrase family.</text>
</comment>
<comment type="caution">
    <text evidence="5">The sequence shown here is derived from an EMBL/GenBank/DDBJ whole genome shotgun (WGS) entry which is preliminary data.</text>
</comment>
<dbReference type="EMBL" id="QLTT01000002">
    <property type="protein sequence ID" value="RAS68477.1"/>
    <property type="molecule type" value="Genomic_DNA"/>
</dbReference>
<dbReference type="PROSITE" id="PS51898">
    <property type="entry name" value="TYR_RECOMBINASE"/>
    <property type="match status" value="1"/>
</dbReference>
<keyword evidence="2" id="KW-0238">DNA-binding</keyword>
<keyword evidence="3" id="KW-0233">DNA recombination</keyword>
<dbReference type="SUPFAM" id="SSF56349">
    <property type="entry name" value="DNA breaking-rejoining enzymes"/>
    <property type="match status" value="1"/>
</dbReference>
<dbReference type="Pfam" id="PF00589">
    <property type="entry name" value="Phage_integrase"/>
    <property type="match status" value="1"/>
</dbReference>
<dbReference type="RefSeq" id="WP_112226629.1">
    <property type="nucleotide sequence ID" value="NZ_QLTT01000002.1"/>
</dbReference>
<gene>
    <name evidence="5" type="ORF">C8D87_102543</name>
</gene>
<protein>
    <submittedName>
        <fullName evidence="5">Integrase-like protein</fullName>
    </submittedName>
</protein>
<reference evidence="5 6" key="1">
    <citation type="submission" date="2018-06" db="EMBL/GenBank/DDBJ databases">
        <title>Genomic Encyclopedia of Type Strains, Phase IV (KMG-IV): sequencing the most valuable type-strain genomes for metagenomic binning, comparative biology and taxonomic classification.</title>
        <authorList>
            <person name="Goeker M."/>
        </authorList>
    </citation>
    <scope>NUCLEOTIDE SEQUENCE [LARGE SCALE GENOMIC DNA]</scope>
    <source>
        <strain evidence="5 6">DSM 45479</strain>
    </source>
</reference>